<dbReference type="EMBL" id="JADMNK010000003">
    <property type="protein sequence ID" value="MBZ0057727.1"/>
    <property type="molecule type" value="Genomic_DNA"/>
</dbReference>
<sequence>MIYNKFAIFTKLPFISLMLFSRFSLSEMLCELPTSLKGNITLNKSCIYSGGLTIADSYTSLDCNGAEIDASKFKDGILISSKGKEIKNITIKNCKIKNAIESGIRSSWLGRDTNKSKELNRYLKTPHKIIIDNVEIIKSGKNGIFIDDYSSFVTIKKSTIKYSGSTAIYIEHDSKNNIIDSNLIQFNGYKNDFPRREAIAIDSSQHNIIINNNFINNGLGGIFIYKNCSEQIHSGKQEIRKMHSNYNVIEGNHFENEKIGVWLASRQNKNLKKMDCGDEPIDIERFYFRDYADHNKVINNFFNYVKVPIIDFGKENNISGNVIN</sequence>
<organism evidence="2 3">
    <name type="scientific">Leclercia barmai</name>
    <dbReference type="NCBI Taxonomy" id="2785629"/>
    <lineage>
        <taxon>Bacteria</taxon>
        <taxon>Pseudomonadati</taxon>
        <taxon>Pseudomonadota</taxon>
        <taxon>Gammaproteobacteria</taxon>
        <taxon>Enterobacterales</taxon>
        <taxon>Enterobacteriaceae</taxon>
        <taxon>Leclercia</taxon>
    </lineage>
</organism>
<dbReference type="InterPro" id="IPR006626">
    <property type="entry name" value="PbH1"/>
</dbReference>
<dbReference type="Gene3D" id="2.160.20.10">
    <property type="entry name" value="Single-stranded right-handed beta-helix, Pectin lyase-like"/>
    <property type="match status" value="1"/>
</dbReference>
<dbReference type="SUPFAM" id="SSF51126">
    <property type="entry name" value="Pectin lyase-like"/>
    <property type="match status" value="1"/>
</dbReference>
<dbReference type="Proteomes" id="UP000706580">
    <property type="component" value="Unassembled WGS sequence"/>
</dbReference>
<reference evidence="2 3" key="1">
    <citation type="submission" date="2020-11" db="EMBL/GenBank/DDBJ databases">
        <title>Draft Genome of Enterobacter sp. strain EMC7.</title>
        <authorList>
            <person name="Barman P."/>
            <person name="Sinha S."/>
            <person name="Sen S."/>
            <person name="Chakraborty R."/>
        </authorList>
    </citation>
    <scope>NUCLEOTIDE SEQUENCE [LARGE SCALE GENOMIC DNA]</scope>
    <source>
        <strain evidence="2 3">EMC7</strain>
    </source>
</reference>
<dbReference type="InterPro" id="IPR012334">
    <property type="entry name" value="Pectin_lyas_fold"/>
</dbReference>
<dbReference type="RefSeq" id="WP_223074373.1">
    <property type="nucleotide sequence ID" value="NZ_JADMNK010000003.1"/>
</dbReference>
<accession>A0ABS7RUG4</accession>
<dbReference type="Pfam" id="PF13229">
    <property type="entry name" value="Beta_helix"/>
    <property type="match status" value="1"/>
</dbReference>
<feature type="domain" description="Right handed beta helix" evidence="1">
    <location>
        <begin position="124"/>
        <end position="230"/>
    </location>
</feature>
<name>A0ABS7RUG4_9ENTR</name>
<comment type="caution">
    <text evidence="2">The sequence shown here is derived from an EMBL/GenBank/DDBJ whole genome shotgun (WGS) entry which is preliminary data.</text>
</comment>
<protein>
    <submittedName>
        <fullName evidence="2">Right-handed parallel beta-helix repeat-containing protein</fullName>
    </submittedName>
</protein>
<dbReference type="SMART" id="SM00710">
    <property type="entry name" value="PbH1"/>
    <property type="match status" value="6"/>
</dbReference>
<proteinExistence type="predicted"/>
<dbReference type="InterPro" id="IPR039448">
    <property type="entry name" value="Beta_helix"/>
</dbReference>
<keyword evidence="3" id="KW-1185">Reference proteome</keyword>
<gene>
    <name evidence="2" type="ORF">ITX56_07825</name>
</gene>
<evidence type="ECO:0000259" key="1">
    <source>
        <dbReference type="Pfam" id="PF13229"/>
    </source>
</evidence>
<dbReference type="InterPro" id="IPR011050">
    <property type="entry name" value="Pectin_lyase_fold/virulence"/>
</dbReference>
<evidence type="ECO:0000313" key="2">
    <source>
        <dbReference type="EMBL" id="MBZ0057727.1"/>
    </source>
</evidence>
<evidence type="ECO:0000313" key="3">
    <source>
        <dbReference type="Proteomes" id="UP000706580"/>
    </source>
</evidence>